<keyword evidence="5" id="KW-0479">Metal-binding</keyword>
<keyword evidence="13" id="KW-0325">Glycoprotein</keyword>
<comment type="subcellular location">
    <subcellularLocation>
        <location evidence="1">Nucleus</location>
    </subcellularLocation>
    <subcellularLocation>
        <location evidence="2">Sarcoplasmic reticulum lumen</location>
    </subcellularLocation>
</comment>
<evidence type="ECO:0000256" key="17">
    <source>
        <dbReference type="SAM" id="MobiDB-lite"/>
    </source>
</evidence>
<evidence type="ECO:0000256" key="4">
    <source>
        <dbReference type="ARBA" id="ARBA00010987"/>
    </source>
</evidence>
<sequence>MKWNLVFLGLLLTFGQLSWGQKGMDFPEYDGKDRVHDLNAKNYKSVMKKYDVMVVYYHEYVGSSRVAQKQFQIEELALELAAQVLEDLDDEDIGIGLLDEKTDKAVAKKLGLDEADSIYIFFEDEVIEYDGELAADTLVEFLYDVIEDPVEILSNVLEMKGFHNIEEDIKLVGFFKSEKSEHYHEYEDAAEEFHPHIKFFATFSPKVATKLGLKLNEVDFYEPFMDEPVVIPGKPYSEKELVEFIEDNDRPTLRKMQPYNMYEIWADALDGEHIIAFAEEGDPDGFEFLEIVKEVAEDNTDNPDLSIVWIDPDDFPLLVPYWEKTFDIDLSSPQIGVVEVDDTESKMSQSVSRFQAEVAAVMEVLLKVAVVEITKVFEGRALDSHGCTVEGEAQITEDLPDIRAHMESALTNLSNKMVCSVGVQVGETLLSNHQDLCVSTEKDRIYLQESQGEEGLSPSESLCKESPEAVDLQCMVDLPCTIFKETGIDVGRGDAIIHETPWTDDLKKPETIQENGLQGLAALEEPSSHSIVDPESHPFSSVLGNIPSADLSTINQWDLGLMEVSSSLSVEKSPHTESPQSSKTPAEATELSQASGNSAANAKKVRFQLSQTPFDCKLLRPCSVQLVNLLMLSSEQRANGSSKKCFSTPKDLRAHQRFHTGRRLCCFKECGNGIWRLQGVLSHGHAHVCKICGKKFKRKKILKRHERFHTGEKPYSCRKCKKTFALRKSLRRHERFHTGERPHVCPHCRKGFRLKNNLKAHLRFHSGEKPFVCNLCSKGFRILKNLEKHRLAHSAPVSFRTLQ</sequence>
<feature type="domain" description="C2H2-type" evidence="19">
    <location>
        <begin position="743"/>
        <end position="770"/>
    </location>
</feature>
<keyword evidence="9" id="KW-0862">Zinc</keyword>
<organism evidence="20 21">
    <name type="scientific">Anabarilius grahami</name>
    <name type="common">Kanglang fish</name>
    <name type="synonym">Barilius grahami</name>
    <dbReference type="NCBI Taxonomy" id="495550"/>
    <lineage>
        <taxon>Eukaryota</taxon>
        <taxon>Metazoa</taxon>
        <taxon>Chordata</taxon>
        <taxon>Craniata</taxon>
        <taxon>Vertebrata</taxon>
        <taxon>Euteleostomi</taxon>
        <taxon>Actinopterygii</taxon>
        <taxon>Neopterygii</taxon>
        <taxon>Teleostei</taxon>
        <taxon>Ostariophysi</taxon>
        <taxon>Cypriniformes</taxon>
        <taxon>Xenocyprididae</taxon>
        <taxon>Xenocypridinae</taxon>
        <taxon>Xenocypridinae incertae sedis</taxon>
        <taxon>Anabarilius</taxon>
    </lineage>
</organism>
<feature type="domain" description="C2H2-type" evidence="19">
    <location>
        <begin position="715"/>
        <end position="742"/>
    </location>
</feature>
<dbReference type="PRINTS" id="PR00312">
    <property type="entry name" value="CALSEQUESTRN"/>
</dbReference>
<dbReference type="InterPro" id="IPR041858">
    <property type="entry name" value="Calsequestrin_middle_dom"/>
</dbReference>
<keyword evidence="7" id="KW-0677">Repeat</keyword>
<evidence type="ECO:0000313" key="20">
    <source>
        <dbReference type="EMBL" id="ROL55183.1"/>
    </source>
</evidence>
<dbReference type="PANTHER" id="PTHR10033:SF14">
    <property type="entry name" value="CALSEQUESTRIN-1"/>
    <property type="match status" value="1"/>
</dbReference>
<dbReference type="SUPFAM" id="SSF57667">
    <property type="entry name" value="beta-beta-alpha zinc fingers"/>
    <property type="match status" value="3"/>
</dbReference>
<evidence type="ECO:0000313" key="21">
    <source>
        <dbReference type="Proteomes" id="UP000281406"/>
    </source>
</evidence>
<dbReference type="Gene3D" id="3.40.30.10">
    <property type="entry name" value="Glutaredoxin"/>
    <property type="match status" value="3"/>
</dbReference>
<keyword evidence="21" id="KW-1185">Reference proteome</keyword>
<protein>
    <recommendedName>
        <fullName evidence="16">Calsequestrin</fullName>
    </recommendedName>
</protein>
<dbReference type="EMBL" id="RJVU01001704">
    <property type="protein sequence ID" value="ROL55183.1"/>
    <property type="molecule type" value="Genomic_DNA"/>
</dbReference>
<evidence type="ECO:0000256" key="10">
    <source>
        <dbReference type="ARBA" id="ARBA00022837"/>
    </source>
</evidence>
<dbReference type="PROSITE" id="PS00028">
    <property type="entry name" value="ZINC_FINGER_C2H2_1"/>
    <property type="match status" value="4"/>
</dbReference>
<dbReference type="FunFam" id="3.30.160.60:FF:000100">
    <property type="entry name" value="Zinc finger 45-like"/>
    <property type="match status" value="1"/>
</dbReference>
<dbReference type="PROSITE" id="PS50157">
    <property type="entry name" value="ZINC_FINGER_C2H2_2"/>
    <property type="match status" value="4"/>
</dbReference>
<feature type="region of interest" description="Disordered" evidence="17">
    <location>
        <begin position="568"/>
        <end position="597"/>
    </location>
</feature>
<evidence type="ECO:0000256" key="5">
    <source>
        <dbReference type="ARBA" id="ARBA00022723"/>
    </source>
</evidence>
<dbReference type="SUPFAM" id="SSF52833">
    <property type="entry name" value="Thioredoxin-like"/>
    <property type="match status" value="3"/>
</dbReference>
<dbReference type="FunFam" id="3.40.30.10:FF:000031">
    <property type="entry name" value="Calsequestrin"/>
    <property type="match status" value="1"/>
</dbReference>
<comment type="similarity">
    <text evidence="3">Belongs to the krueppel C2H2-type zinc-finger protein family.</text>
</comment>
<dbReference type="InterPro" id="IPR041859">
    <property type="entry name" value="Calsequestrin_N"/>
</dbReference>
<dbReference type="FunFam" id="3.40.30.10:FF:000047">
    <property type="entry name" value="Calsequestrin"/>
    <property type="match status" value="1"/>
</dbReference>
<dbReference type="Gene3D" id="3.30.160.60">
    <property type="entry name" value="Classic Zinc Finger"/>
    <property type="match status" value="4"/>
</dbReference>
<dbReference type="Pfam" id="PF01216">
    <property type="entry name" value="Calsequestrin"/>
    <property type="match status" value="1"/>
</dbReference>
<evidence type="ECO:0000256" key="12">
    <source>
        <dbReference type="ARBA" id="ARBA00023179"/>
    </source>
</evidence>
<evidence type="ECO:0000256" key="18">
    <source>
        <dbReference type="SAM" id="SignalP"/>
    </source>
</evidence>
<evidence type="ECO:0000256" key="1">
    <source>
        <dbReference type="ARBA" id="ARBA00004123"/>
    </source>
</evidence>
<keyword evidence="12" id="KW-0514">Muscle protein</keyword>
<evidence type="ECO:0000256" key="9">
    <source>
        <dbReference type="ARBA" id="ARBA00022833"/>
    </source>
</evidence>
<evidence type="ECO:0000256" key="6">
    <source>
        <dbReference type="ARBA" id="ARBA00022729"/>
    </source>
</evidence>
<dbReference type="GO" id="GO:0005634">
    <property type="term" value="C:nucleus"/>
    <property type="evidence" value="ECO:0007669"/>
    <property type="project" value="UniProtKB-SubCell"/>
</dbReference>
<dbReference type="GO" id="GO:0005509">
    <property type="term" value="F:calcium ion binding"/>
    <property type="evidence" value="ECO:0007669"/>
    <property type="project" value="InterPro"/>
</dbReference>
<dbReference type="CDD" id="cd03065">
    <property type="entry name" value="PDI_b_Calsequestrin_N"/>
    <property type="match status" value="1"/>
</dbReference>
<dbReference type="GO" id="GO:0033018">
    <property type="term" value="C:sarcoplasmic reticulum lumen"/>
    <property type="evidence" value="ECO:0007669"/>
    <property type="project" value="UniProtKB-SubCell"/>
</dbReference>
<name>A0A3N0Z9X4_ANAGA</name>
<feature type="signal peptide" evidence="18">
    <location>
        <begin position="1"/>
        <end position="20"/>
    </location>
</feature>
<keyword evidence="8 15" id="KW-0863">Zinc-finger</keyword>
<feature type="domain" description="C2H2-type" evidence="19">
    <location>
        <begin position="771"/>
        <end position="798"/>
    </location>
</feature>
<evidence type="ECO:0000256" key="7">
    <source>
        <dbReference type="ARBA" id="ARBA00022737"/>
    </source>
</evidence>
<dbReference type="GO" id="GO:0030018">
    <property type="term" value="C:Z disc"/>
    <property type="evidence" value="ECO:0007669"/>
    <property type="project" value="TreeGrafter"/>
</dbReference>
<evidence type="ECO:0000256" key="13">
    <source>
        <dbReference type="ARBA" id="ARBA00023180"/>
    </source>
</evidence>
<dbReference type="InterPro" id="IPR041860">
    <property type="entry name" value="Calsequestrin_C"/>
</dbReference>
<evidence type="ECO:0000256" key="14">
    <source>
        <dbReference type="ARBA" id="ARBA00023242"/>
    </source>
</evidence>
<evidence type="ECO:0000256" key="2">
    <source>
        <dbReference type="ARBA" id="ARBA00004564"/>
    </source>
</evidence>
<dbReference type="Pfam" id="PF00096">
    <property type="entry name" value="zf-C2H2"/>
    <property type="match status" value="2"/>
</dbReference>
<comment type="caution">
    <text evidence="20">The sequence shown here is derived from an EMBL/GenBank/DDBJ whole genome shotgun (WGS) entry which is preliminary data.</text>
</comment>
<dbReference type="PANTHER" id="PTHR10033">
    <property type="entry name" value="CALSEQUESTRIN"/>
    <property type="match status" value="1"/>
</dbReference>
<dbReference type="Proteomes" id="UP000281406">
    <property type="component" value="Unassembled WGS sequence"/>
</dbReference>
<dbReference type="GO" id="GO:0014809">
    <property type="term" value="P:regulation of skeletal muscle contraction by regulation of release of sequestered calcium ion"/>
    <property type="evidence" value="ECO:0007669"/>
    <property type="project" value="TreeGrafter"/>
</dbReference>
<evidence type="ECO:0000256" key="3">
    <source>
        <dbReference type="ARBA" id="ARBA00006991"/>
    </source>
</evidence>
<accession>A0A3N0Z9X4</accession>
<dbReference type="OrthoDB" id="10004641at2759"/>
<keyword evidence="14" id="KW-0539">Nucleus</keyword>
<dbReference type="FunFam" id="3.30.160.60:FF:000145">
    <property type="entry name" value="Zinc finger protein 574"/>
    <property type="match status" value="1"/>
</dbReference>
<dbReference type="CDD" id="cd03066">
    <property type="entry name" value="PDI_b_Calsequestrin_middle"/>
    <property type="match status" value="1"/>
</dbReference>
<keyword evidence="11" id="KW-0703">Sarcoplasmic reticulum</keyword>
<reference evidence="20 21" key="1">
    <citation type="submission" date="2018-10" db="EMBL/GenBank/DDBJ databases">
        <title>Genome assembly for a Yunnan-Guizhou Plateau 3E fish, Anabarilius grahami (Regan), and its evolutionary and genetic applications.</title>
        <authorList>
            <person name="Jiang W."/>
        </authorList>
    </citation>
    <scope>NUCLEOTIDE SEQUENCE [LARGE SCALE GENOMIC DNA]</scope>
    <source>
        <strain evidence="20">AG-KIZ</strain>
        <tissue evidence="20">Muscle</tissue>
    </source>
</reference>
<feature type="chain" id="PRO_5018313387" description="Calsequestrin" evidence="18">
    <location>
        <begin position="21"/>
        <end position="803"/>
    </location>
</feature>
<comment type="function">
    <text evidence="16">Calsequestrin is a high-capacity, moderate affinity, calcium-binding protein and thus acts as an internal calcium store in muscle.</text>
</comment>
<gene>
    <name evidence="20" type="ORF">DPX16_5468</name>
</gene>
<dbReference type="InterPro" id="IPR036249">
    <property type="entry name" value="Thioredoxin-like_sf"/>
</dbReference>
<comment type="similarity">
    <text evidence="4 16">Belongs to the calsequestrin family.</text>
</comment>
<dbReference type="InterPro" id="IPR036236">
    <property type="entry name" value="Znf_C2H2_sf"/>
</dbReference>
<evidence type="ECO:0000256" key="16">
    <source>
        <dbReference type="RuleBase" id="RU000648"/>
    </source>
</evidence>
<dbReference type="AlphaFoldDB" id="A0A3N0Z9X4"/>
<dbReference type="FunFam" id="3.40.30.10:FF:000033">
    <property type="entry name" value="Calsequestrin"/>
    <property type="match status" value="1"/>
</dbReference>
<dbReference type="InterPro" id="IPR013087">
    <property type="entry name" value="Znf_C2H2_type"/>
</dbReference>
<evidence type="ECO:0000256" key="8">
    <source>
        <dbReference type="ARBA" id="ARBA00022771"/>
    </source>
</evidence>
<evidence type="ECO:0000256" key="11">
    <source>
        <dbReference type="ARBA" id="ARBA00022951"/>
    </source>
</evidence>
<evidence type="ECO:0000256" key="15">
    <source>
        <dbReference type="PROSITE-ProRule" id="PRU00042"/>
    </source>
</evidence>
<evidence type="ECO:0000259" key="19">
    <source>
        <dbReference type="PROSITE" id="PS50157"/>
    </source>
</evidence>
<dbReference type="FunFam" id="3.30.160.60:FF:002343">
    <property type="entry name" value="Zinc finger protein 33A"/>
    <property type="match status" value="1"/>
</dbReference>
<dbReference type="SMART" id="SM00355">
    <property type="entry name" value="ZnF_C2H2"/>
    <property type="match status" value="4"/>
</dbReference>
<keyword evidence="6 18" id="KW-0732">Signal</keyword>
<feature type="domain" description="C2H2-type" evidence="19">
    <location>
        <begin position="687"/>
        <end position="714"/>
    </location>
</feature>
<dbReference type="CDD" id="cd03074">
    <property type="entry name" value="PDI_b'_Calsequestrin_C"/>
    <property type="match status" value="1"/>
</dbReference>
<dbReference type="InterPro" id="IPR001393">
    <property type="entry name" value="Calsequestrin"/>
</dbReference>
<proteinExistence type="inferred from homology"/>
<keyword evidence="10 16" id="KW-0106">Calcium</keyword>
<dbReference type="FunFam" id="3.30.160.60:FF:000151">
    <property type="entry name" value="Zinc finger and SCAN domain-containing 21"/>
    <property type="match status" value="1"/>
</dbReference>
<dbReference type="GO" id="GO:0008270">
    <property type="term" value="F:zinc ion binding"/>
    <property type="evidence" value="ECO:0007669"/>
    <property type="project" value="UniProtKB-KW"/>
</dbReference>